<dbReference type="InterPro" id="IPR029044">
    <property type="entry name" value="Nucleotide-diphossugar_trans"/>
</dbReference>
<sequence length="332" mass="38627">MKNTSLLSVIVPVYNVQDYLSRCIESILTQTYTNFELILIDDGSKDSSLEICNNYKFKDDRIVVLKQSNAGSSVARNTGLSYAKGEYIGYVDSDDWILPNMFEKMIDASTTYNLQVVECGLYKSNEVIPSNQTETNVKIENQEQALKRIIKADSFAVWRRIYHASVIKGMNFIPGKIHQDVFYTLDVLNKSNKIGVINKNYYIYNVENESIIRSAYNLKKLDAIDAVYYVKKICSNYGLELQKIGDVYVMKGLINHYISLFHHSHLDLNFQHRKKLKFEIKQHYQFIKKVKSIERTRSLIVIKSTFGLYKWLLIANKKRIMFKLKLIKLFNV</sequence>
<feature type="domain" description="Glycosyltransferase 2-like" evidence="3">
    <location>
        <begin position="8"/>
        <end position="140"/>
    </location>
</feature>
<keyword evidence="1" id="KW-0328">Glycosyltransferase</keyword>
<dbReference type="GO" id="GO:0016758">
    <property type="term" value="F:hexosyltransferase activity"/>
    <property type="evidence" value="ECO:0007669"/>
    <property type="project" value="UniProtKB-ARBA"/>
</dbReference>
<dbReference type="InterPro" id="IPR001173">
    <property type="entry name" value="Glyco_trans_2-like"/>
</dbReference>
<proteinExistence type="predicted"/>
<dbReference type="Pfam" id="PF00535">
    <property type="entry name" value="Glycos_transf_2"/>
    <property type="match status" value="1"/>
</dbReference>
<keyword evidence="5" id="KW-1185">Reference proteome</keyword>
<accession>A0A653VBY4</accession>
<keyword evidence="2 4" id="KW-0808">Transferase</keyword>
<evidence type="ECO:0000256" key="1">
    <source>
        <dbReference type="ARBA" id="ARBA00022676"/>
    </source>
</evidence>
<reference evidence="4 5" key="1">
    <citation type="submission" date="2019-10" db="EMBL/GenBank/DDBJ databases">
        <authorList>
            <person name="Karimi E."/>
        </authorList>
    </citation>
    <scope>NUCLEOTIDE SEQUENCE [LARGE SCALE GENOMIC DNA]</scope>
    <source>
        <strain evidence="4">Maribacter sp. 151</strain>
    </source>
</reference>
<evidence type="ECO:0000259" key="3">
    <source>
        <dbReference type="Pfam" id="PF00535"/>
    </source>
</evidence>
<dbReference type="RefSeq" id="WP_159303619.1">
    <property type="nucleotide sequence ID" value="NZ_LR733271.1"/>
</dbReference>
<dbReference type="Gene3D" id="3.90.550.10">
    <property type="entry name" value="Spore Coat Polysaccharide Biosynthesis Protein SpsA, Chain A"/>
    <property type="match status" value="1"/>
</dbReference>
<evidence type="ECO:0000313" key="4">
    <source>
        <dbReference type="EMBL" id="VXC03672.1"/>
    </source>
</evidence>
<protein>
    <submittedName>
        <fullName evidence="4">Glycosyltransferase involved in cell wall bisynthesis</fullName>
    </submittedName>
</protein>
<dbReference type="AlphaFoldDB" id="A0A653VBY4"/>
<organism evidence="4 5">
    <name type="scientific">Maribacter litoralis</name>
    <dbReference type="NCBI Taxonomy" id="2059726"/>
    <lineage>
        <taxon>Bacteria</taxon>
        <taxon>Pseudomonadati</taxon>
        <taxon>Bacteroidota</taxon>
        <taxon>Flavobacteriia</taxon>
        <taxon>Flavobacteriales</taxon>
        <taxon>Flavobacteriaceae</taxon>
        <taxon>Maribacter</taxon>
    </lineage>
</organism>
<dbReference type="PANTHER" id="PTHR22916">
    <property type="entry name" value="GLYCOSYLTRANSFERASE"/>
    <property type="match status" value="1"/>
</dbReference>
<gene>
    <name evidence="4" type="ORF">MARI151_50431</name>
</gene>
<dbReference type="SUPFAM" id="SSF53448">
    <property type="entry name" value="Nucleotide-diphospho-sugar transferases"/>
    <property type="match status" value="1"/>
</dbReference>
<dbReference type="PANTHER" id="PTHR22916:SF51">
    <property type="entry name" value="GLYCOSYLTRANSFERASE EPSH-RELATED"/>
    <property type="match status" value="1"/>
</dbReference>
<dbReference type="EMBL" id="CABWLR010000005">
    <property type="protein sequence ID" value="VXC03672.1"/>
    <property type="molecule type" value="Genomic_DNA"/>
</dbReference>
<name>A0A653VBY4_9FLAO</name>
<dbReference type="Proteomes" id="UP000430202">
    <property type="component" value="Unassembled WGS sequence"/>
</dbReference>
<evidence type="ECO:0000256" key="2">
    <source>
        <dbReference type="ARBA" id="ARBA00022679"/>
    </source>
</evidence>
<dbReference type="CDD" id="cd00761">
    <property type="entry name" value="Glyco_tranf_GTA_type"/>
    <property type="match status" value="1"/>
</dbReference>
<evidence type="ECO:0000313" key="5">
    <source>
        <dbReference type="Proteomes" id="UP000430202"/>
    </source>
</evidence>